<dbReference type="Proteomes" id="UP001055072">
    <property type="component" value="Unassembled WGS sequence"/>
</dbReference>
<keyword evidence="1" id="KW-0645">Protease</keyword>
<keyword evidence="1" id="KW-0031">Aminopeptidase</keyword>
<accession>A0ACB8TMW4</accession>
<name>A0ACB8TMW4_9APHY</name>
<comment type="caution">
    <text evidence="1">The sequence shown here is derived from an EMBL/GenBank/DDBJ whole genome shotgun (WGS) entry which is preliminary data.</text>
</comment>
<sequence>MHAMSPMGRLRAVHLPRSPRSSVLYTHRSLLSSRSMSSSLSSSSIYVVPIDPTAPSNNTSSTTLDVDKLLASTPKSTKPSKAGTTHVFYGTPPGSITTLVSLGGQWSGASSSANTKRELVRTAVGSAVQVIKGLGEGVEGREVRVDVGRAGVDGKDVAVAANLALYKFDLKTKEGGGDPRLSVVPLGEESGEAWKEGEVYAEAQNLARTLMELPANMLTPTVFAERIQSEFSGVGNAEVVVRDAEWAKEKGMNSFLSVTKGSAQSPKFVEIHYRGAADKNAAPLVFVGKGITFDSGGISLKPGAGMKLMRGDMGGAATVVSAALAVAKLQLPINLTVVTPLTENMPGPAATKPGDVVYAMNGTSIEVDNTDAEGRLILADALYYATTEFKPQTVIDVATLTGAIDIALGEIYTGVFTNSDSLWSSLNAAGEAEHDLLWRMPLSEDYAFQIRSSNADLCNVGGRPAGACTAALFLKSFVPGLEGEESKEGKEEGKVRWAHVDIAGTMEATKKGAYQESGMTGRPTRALITFAKSYGQV</sequence>
<organism evidence="1 2">
    <name type="scientific">Irpex rosettiformis</name>
    <dbReference type="NCBI Taxonomy" id="378272"/>
    <lineage>
        <taxon>Eukaryota</taxon>
        <taxon>Fungi</taxon>
        <taxon>Dikarya</taxon>
        <taxon>Basidiomycota</taxon>
        <taxon>Agaricomycotina</taxon>
        <taxon>Agaricomycetes</taxon>
        <taxon>Polyporales</taxon>
        <taxon>Irpicaceae</taxon>
        <taxon>Irpex</taxon>
    </lineage>
</organism>
<gene>
    <name evidence="1" type="ORF">BDY19DRAFT_978926</name>
</gene>
<evidence type="ECO:0000313" key="1">
    <source>
        <dbReference type="EMBL" id="KAI0083352.1"/>
    </source>
</evidence>
<keyword evidence="1" id="KW-0378">Hydrolase</keyword>
<keyword evidence="2" id="KW-1185">Reference proteome</keyword>
<reference evidence="1" key="1">
    <citation type="journal article" date="2021" name="Environ. Microbiol.">
        <title>Gene family expansions and transcriptome signatures uncover fungal adaptations to wood decay.</title>
        <authorList>
            <person name="Hage H."/>
            <person name="Miyauchi S."/>
            <person name="Viragh M."/>
            <person name="Drula E."/>
            <person name="Min B."/>
            <person name="Chaduli D."/>
            <person name="Navarro D."/>
            <person name="Favel A."/>
            <person name="Norest M."/>
            <person name="Lesage-Meessen L."/>
            <person name="Balint B."/>
            <person name="Merenyi Z."/>
            <person name="de Eugenio L."/>
            <person name="Morin E."/>
            <person name="Martinez A.T."/>
            <person name="Baldrian P."/>
            <person name="Stursova M."/>
            <person name="Martinez M.J."/>
            <person name="Novotny C."/>
            <person name="Magnuson J.K."/>
            <person name="Spatafora J.W."/>
            <person name="Maurice S."/>
            <person name="Pangilinan J."/>
            <person name="Andreopoulos W."/>
            <person name="LaButti K."/>
            <person name="Hundley H."/>
            <person name="Na H."/>
            <person name="Kuo A."/>
            <person name="Barry K."/>
            <person name="Lipzen A."/>
            <person name="Henrissat B."/>
            <person name="Riley R."/>
            <person name="Ahrendt S."/>
            <person name="Nagy L.G."/>
            <person name="Grigoriev I.V."/>
            <person name="Martin F."/>
            <person name="Rosso M.N."/>
        </authorList>
    </citation>
    <scope>NUCLEOTIDE SEQUENCE</scope>
    <source>
        <strain evidence="1">CBS 384.51</strain>
    </source>
</reference>
<dbReference type="EMBL" id="MU274971">
    <property type="protein sequence ID" value="KAI0083352.1"/>
    <property type="molecule type" value="Genomic_DNA"/>
</dbReference>
<protein>
    <submittedName>
        <fullName evidence="1">Cytosol aminopeptidase family, catalytic domain-containing protein</fullName>
    </submittedName>
</protein>
<proteinExistence type="predicted"/>
<evidence type="ECO:0000313" key="2">
    <source>
        <dbReference type="Proteomes" id="UP001055072"/>
    </source>
</evidence>